<keyword evidence="2" id="KW-1185">Reference proteome</keyword>
<accession>A0A2U2NCE9</accession>
<evidence type="ECO:0000313" key="2">
    <source>
        <dbReference type="Proteomes" id="UP000245876"/>
    </source>
</evidence>
<name>A0A2U2NCE9_9BIFI</name>
<dbReference type="Proteomes" id="UP000245876">
    <property type="component" value="Unassembled WGS sequence"/>
</dbReference>
<dbReference type="RefSeq" id="WP_109056329.1">
    <property type="nucleotide sequence ID" value="NZ_QFFM01000003.1"/>
</dbReference>
<gene>
    <name evidence="1" type="ORF">DF196_02335</name>
</gene>
<sequence length="179" mass="19511">MNQPAAQAKQITETLRAQSGINRLDGPEQLVALAAAGHAWETHSATAARLRDVMSSDDYDGYCGGIIPKDIDCDGYEIGWLMSRSGITFTDADTGDTIDGENVTLNADTVEHYRFVFLGDPAEDADMTPYDKRYAPLAWTAIGLMAVRDKTWNVEVSDKDTEEAENGRWGYGSLVAGRA</sequence>
<reference evidence="1 2" key="1">
    <citation type="journal article" date="2018" name="Int. J. Syst. Evol. Microbiol.">
        <title>Bifidobacterium callitrichidarum sp. nov. from the faeces of the emperor tamarin (Saguinus imperator).</title>
        <authorList>
            <person name="Modesto M."/>
            <person name="Michelini S."/>
            <person name="Sansosti M.C."/>
            <person name="De Filippo C."/>
            <person name="Cavalieri D."/>
            <person name="Qvirist L."/>
            <person name="Andlid T."/>
            <person name="Spiezio C."/>
            <person name="Sandri C."/>
            <person name="Pascarelli S."/>
            <person name="Sgorbati B."/>
            <person name="Mattarelli P."/>
        </authorList>
    </citation>
    <scope>NUCLEOTIDE SEQUENCE [LARGE SCALE GENOMIC DNA]</scope>
    <source>
        <strain evidence="1 2">TRI 5</strain>
    </source>
</reference>
<proteinExistence type="predicted"/>
<dbReference type="EMBL" id="QFFM01000003">
    <property type="protein sequence ID" value="PWG66760.1"/>
    <property type="molecule type" value="Genomic_DNA"/>
</dbReference>
<dbReference type="AlphaFoldDB" id="A0A2U2NCE9"/>
<comment type="caution">
    <text evidence="1">The sequence shown here is derived from an EMBL/GenBank/DDBJ whole genome shotgun (WGS) entry which is preliminary data.</text>
</comment>
<organism evidence="1 2">
    <name type="scientific">Bifidobacterium callitrichidarum</name>
    <dbReference type="NCBI Taxonomy" id="2052941"/>
    <lineage>
        <taxon>Bacteria</taxon>
        <taxon>Bacillati</taxon>
        <taxon>Actinomycetota</taxon>
        <taxon>Actinomycetes</taxon>
        <taxon>Bifidobacteriales</taxon>
        <taxon>Bifidobacteriaceae</taxon>
        <taxon>Bifidobacterium</taxon>
    </lineage>
</organism>
<protein>
    <submittedName>
        <fullName evidence="1">Uncharacterized protein</fullName>
    </submittedName>
</protein>
<evidence type="ECO:0000313" key="1">
    <source>
        <dbReference type="EMBL" id="PWG66760.1"/>
    </source>
</evidence>